<evidence type="ECO:0000313" key="3">
    <source>
        <dbReference type="Proteomes" id="UP001501729"/>
    </source>
</evidence>
<dbReference type="EMBL" id="BAABKX010000022">
    <property type="protein sequence ID" value="GAA5062190.1"/>
    <property type="molecule type" value="Genomic_DNA"/>
</dbReference>
<dbReference type="AlphaFoldDB" id="A0AAV3UPN6"/>
<dbReference type="RefSeq" id="WP_227777911.1">
    <property type="nucleotide sequence ID" value="NZ_BAABKX010000022.1"/>
</dbReference>
<dbReference type="GeneID" id="68616552"/>
<feature type="region of interest" description="Disordered" evidence="1">
    <location>
        <begin position="105"/>
        <end position="126"/>
    </location>
</feature>
<evidence type="ECO:0008006" key="4">
    <source>
        <dbReference type="Google" id="ProtNLM"/>
    </source>
</evidence>
<protein>
    <recommendedName>
        <fullName evidence="4">Secreted protein</fullName>
    </recommendedName>
</protein>
<accession>A0AAV3UPN6</accession>
<evidence type="ECO:0000256" key="1">
    <source>
        <dbReference type="SAM" id="MobiDB-lite"/>
    </source>
</evidence>
<comment type="caution">
    <text evidence="2">The sequence shown here is derived from an EMBL/GenBank/DDBJ whole genome shotgun (WGS) entry which is preliminary data.</text>
</comment>
<organism evidence="2 3">
    <name type="scientific">Haladaptatus pallidirubidus</name>
    <dbReference type="NCBI Taxonomy" id="1008152"/>
    <lineage>
        <taxon>Archaea</taxon>
        <taxon>Methanobacteriati</taxon>
        <taxon>Methanobacteriota</taxon>
        <taxon>Stenosarchaea group</taxon>
        <taxon>Halobacteria</taxon>
        <taxon>Halobacteriales</taxon>
        <taxon>Haladaptataceae</taxon>
        <taxon>Haladaptatus</taxon>
    </lineage>
</organism>
<keyword evidence="3" id="KW-1185">Reference proteome</keyword>
<gene>
    <name evidence="2" type="ORF">GCM10025751_49150</name>
</gene>
<reference evidence="2 3" key="1">
    <citation type="journal article" date="2019" name="Int. J. Syst. Evol. Microbiol.">
        <title>The Global Catalogue of Microorganisms (GCM) 10K type strain sequencing project: providing services to taxonomists for standard genome sequencing and annotation.</title>
        <authorList>
            <consortium name="The Broad Institute Genomics Platform"/>
            <consortium name="The Broad Institute Genome Sequencing Center for Infectious Disease"/>
            <person name="Wu L."/>
            <person name="Ma J."/>
        </authorList>
    </citation>
    <scope>NUCLEOTIDE SEQUENCE [LARGE SCALE GENOMIC DNA]</scope>
    <source>
        <strain evidence="2 3">JCM 17504</strain>
    </source>
</reference>
<name>A0AAV3UPN6_9EURY</name>
<sequence>MKRRTTLLSFLSLFSVSTGCLGSTSSGNLPFRKRVSVQQTDAIPEHYPVDLTIEAVQAEITKTQTAHLKATAKNTGEATREFEPAYYKGASSRASDSGILLYSLRAPDSPPADSAPDCIGSDGKSQKNLRWSNEYSGTETLEPDESSNEELIVVDDPTVGGCIPTGEYIFEDQYNISDENGYDETFTWGFTLRVDDVSTEKTQ</sequence>
<dbReference type="PROSITE" id="PS51257">
    <property type="entry name" value="PROKAR_LIPOPROTEIN"/>
    <property type="match status" value="1"/>
</dbReference>
<evidence type="ECO:0000313" key="2">
    <source>
        <dbReference type="EMBL" id="GAA5062190.1"/>
    </source>
</evidence>
<proteinExistence type="predicted"/>
<dbReference type="Proteomes" id="UP001501729">
    <property type="component" value="Unassembled WGS sequence"/>
</dbReference>